<proteinExistence type="predicted"/>
<gene>
    <name evidence="3" type="ORF">HKI87_10g61880</name>
</gene>
<dbReference type="SUPFAM" id="SSF81383">
    <property type="entry name" value="F-box domain"/>
    <property type="match status" value="1"/>
</dbReference>
<accession>A0AAX4PF14</accession>
<dbReference type="PANTHER" id="PTHR46586">
    <property type="entry name" value="ANKYRIN REPEAT-CONTAINING PROTEIN"/>
    <property type="match status" value="1"/>
</dbReference>
<dbReference type="InterPro" id="IPR052050">
    <property type="entry name" value="SecEffector_AnkRepeat"/>
</dbReference>
<reference evidence="3 4" key="1">
    <citation type="submission" date="2024-03" db="EMBL/GenBank/DDBJ databases">
        <title>Complete genome sequence of the green alga Chloropicon roscoffensis RCC1871.</title>
        <authorList>
            <person name="Lemieux C."/>
            <person name="Pombert J.-F."/>
            <person name="Otis C."/>
            <person name="Turmel M."/>
        </authorList>
    </citation>
    <scope>NUCLEOTIDE SEQUENCE [LARGE SCALE GENOMIC DNA]</scope>
    <source>
        <strain evidence="3 4">RCC1871</strain>
    </source>
</reference>
<dbReference type="PROSITE" id="PS50181">
    <property type="entry name" value="FBOX"/>
    <property type="match status" value="1"/>
</dbReference>
<feature type="region of interest" description="Disordered" evidence="1">
    <location>
        <begin position="1"/>
        <end position="28"/>
    </location>
</feature>
<keyword evidence="4" id="KW-1185">Reference proteome</keyword>
<evidence type="ECO:0000313" key="3">
    <source>
        <dbReference type="EMBL" id="WZN64631.1"/>
    </source>
</evidence>
<dbReference type="InterPro" id="IPR002110">
    <property type="entry name" value="Ankyrin_rpt"/>
</dbReference>
<dbReference type="InterPro" id="IPR036047">
    <property type="entry name" value="F-box-like_dom_sf"/>
</dbReference>
<dbReference type="InterPro" id="IPR001810">
    <property type="entry name" value="F-box_dom"/>
</dbReference>
<dbReference type="SUPFAM" id="SSF48403">
    <property type="entry name" value="Ankyrin repeat"/>
    <property type="match status" value="1"/>
</dbReference>
<dbReference type="EMBL" id="CP151510">
    <property type="protein sequence ID" value="WZN64631.1"/>
    <property type="molecule type" value="Genomic_DNA"/>
</dbReference>
<feature type="domain" description="F-box" evidence="2">
    <location>
        <begin position="56"/>
        <end position="92"/>
    </location>
</feature>
<dbReference type="CDD" id="cd09917">
    <property type="entry name" value="F-box_SF"/>
    <property type="match status" value="1"/>
</dbReference>
<dbReference type="Pfam" id="PF13637">
    <property type="entry name" value="Ank_4"/>
    <property type="match status" value="1"/>
</dbReference>
<name>A0AAX4PF14_9CHLO</name>
<organism evidence="3 4">
    <name type="scientific">Chloropicon roscoffensis</name>
    <dbReference type="NCBI Taxonomy" id="1461544"/>
    <lineage>
        <taxon>Eukaryota</taxon>
        <taxon>Viridiplantae</taxon>
        <taxon>Chlorophyta</taxon>
        <taxon>Chloropicophyceae</taxon>
        <taxon>Chloropicales</taxon>
        <taxon>Chloropicaceae</taxon>
        <taxon>Chloropicon</taxon>
    </lineage>
</organism>
<protein>
    <recommendedName>
        <fullName evidence="2">F-box domain-containing protein</fullName>
    </recommendedName>
</protein>
<dbReference type="PANTHER" id="PTHR46586:SF3">
    <property type="entry name" value="ANKYRIN REPEAT-CONTAINING PROTEIN"/>
    <property type="match status" value="1"/>
</dbReference>
<sequence length="366" mass="40860">MTGRRRKVGAKESRGESGALSASERNAQLQERRDALRRKLEDVERQLACGLSEENSLSLGVLPLEIWVRIATKLDTFSLFSFGQACKLFSEVERVVPCDQGRRKDTLLGLLAEKCDISGLSNLTDEVKRHKVFFSLAARLGHLGFISGLRSQVRTSKTCQDASSSLRHCGGIFTFWDEDTCNYAARGGHTDVIQWLRAQNPPCPWGPSICGFAARGGHLETLKYLRKADAPLNYMCLYAAARGGHLETLKWFGKIAPGIIWTEDICEASAYGGHLDVLKWLRSEIGCPWNSQTCASASEAGHLDVLRWLRANGCPWDEEKCKKVAGMKGRDDVVSWIAGDWPPKKEYCLRKPKRKKCPLGDWRMGL</sequence>
<dbReference type="AlphaFoldDB" id="A0AAX4PF14"/>
<dbReference type="Proteomes" id="UP001472866">
    <property type="component" value="Chromosome 10"/>
</dbReference>
<evidence type="ECO:0000256" key="1">
    <source>
        <dbReference type="SAM" id="MobiDB-lite"/>
    </source>
</evidence>
<dbReference type="InterPro" id="IPR036770">
    <property type="entry name" value="Ankyrin_rpt-contain_sf"/>
</dbReference>
<evidence type="ECO:0000313" key="4">
    <source>
        <dbReference type="Proteomes" id="UP001472866"/>
    </source>
</evidence>
<evidence type="ECO:0000259" key="2">
    <source>
        <dbReference type="PROSITE" id="PS50181"/>
    </source>
</evidence>
<dbReference type="Gene3D" id="1.25.40.20">
    <property type="entry name" value="Ankyrin repeat-containing domain"/>
    <property type="match status" value="1"/>
</dbReference>